<dbReference type="PANTHER" id="PTHR43283:SF7">
    <property type="entry name" value="BETA-LACTAMASE-RELATED DOMAIN-CONTAINING PROTEIN"/>
    <property type="match status" value="1"/>
</dbReference>
<protein>
    <submittedName>
        <fullName evidence="2">Beta-lactamase class C penicillin binding protein</fullName>
    </submittedName>
</protein>
<reference evidence="3" key="1">
    <citation type="submission" date="2017-01" db="EMBL/GenBank/DDBJ databases">
        <title>Genome Analysis of Deinococcus marmoris KOPRI26562.</title>
        <authorList>
            <person name="Kim J.H."/>
            <person name="Oh H.-M."/>
        </authorList>
    </citation>
    <scope>NUCLEOTIDE SEQUENCE [LARGE SCALE GENOMIC DNA]</scope>
    <source>
        <strain evidence="3">PAMC 26633</strain>
    </source>
</reference>
<dbReference type="Pfam" id="PF00144">
    <property type="entry name" value="Beta-lactamase"/>
    <property type="match status" value="1"/>
</dbReference>
<organism evidence="2 3">
    <name type="scientific">Caballeronia sordidicola</name>
    <name type="common">Burkholderia sordidicola</name>
    <dbReference type="NCBI Taxonomy" id="196367"/>
    <lineage>
        <taxon>Bacteria</taxon>
        <taxon>Pseudomonadati</taxon>
        <taxon>Pseudomonadota</taxon>
        <taxon>Betaproteobacteria</taxon>
        <taxon>Burkholderiales</taxon>
        <taxon>Burkholderiaceae</taxon>
        <taxon>Caballeronia</taxon>
    </lineage>
</organism>
<sequence>MSDNFMECGATSASDLTTAQQADGLTRADPSALGVDADAIVAFLNDVEADGLDLHAFMLHRNGRVVAEGWRWPYRPDRPRNLHSVVKSFTACAIGLALEEGLFKLDDKVVSFFPEVVVEPDQGWLTEMTIEDLLTMRVGHAGETSGAAWRSLNTSWIAEFFKIPIEQEPGTAFMYTSAASYMLSAILSRVTGVTLHEYLKPRIFEPMGIQGESWDIGPDGINPGGNGLIARTADLLKLGVLHAQNGLWEGKRLLPESWVAAATSAHGEPVKYGYHWWTRPDGTYSAIGKFVQMTTIFPLHGATLAVTGAIEGSAKLFPHIDRHFPVAFRDQIREHIEDGASADARLKARLADWQSPDAPAPWKAPFEQAGAVTDGARAPGQTDRFLMHPNRQGVSELQLEFSGDTCVFRLTDARGEHIIVAGLGRWLEGRTDMPGSDLHHGYEFDNSPVVARACWLDKTRLQMTWIFAETAFRDTVICEFSGKTITFKREVNINGRALRHEDLTGLLAS</sequence>
<accession>A0A226WMK2</accession>
<proteinExistence type="predicted"/>
<evidence type="ECO:0000313" key="2">
    <source>
        <dbReference type="EMBL" id="OXC72412.1"/>
    </source>
</evidence>
<dbReference type="InterPro" id="IPR001466">
    <property type="entry name" value="Beta-lactam-related"/>
</dbReference>
<dbReference type="Proteomes" id="UP000214720">
    <property type="component" value="Unassembled WGS sequence"/>
</dbReference>
<name>A0A226WMK2_CABSO</name>
<evidence type="ECO:0000313" key="3">
    <source>
        <dbReference type="Proteomes" id="UP000214720"/>
    </source>
</evidence>
<dbReference type="SUPFAM" id="SSF56601">
    <property type="entry name" value="beta-lactamase/transpeptidase-like"/>
    <property type="match status" value="1"/>
</dbReference>
<gene>
    <name evidence="2" type="ORF">BSU04_43070</name>
</gene>
<dbReference type="PANTHER" id="PTHR43283">
    <property type="entry name" value="BETA-LACTAMASE-RELATED"/>
    <property type="match status" value="1"/>
</dbReference>
<dbReference type="AlphaFoldDB" id="A0A226WMK2"/>
<dbReference type="RefSeq" id="WP_256983859.1">
    <property type="nucleotide sequence ID" value="NZ_MTHB01000278.1"/>
</dbReference>
<dbReference type="InterPro" id="IPR012338">
    <property type="entry name" value="Beta-lactam/transpept-like"/>
</dbReference>
<dbReference type="Gene3D" id="3.40.710.10">
    <property type="entry name" value="DD-peptidase/beta-lactamase superfamily"/>
    <property type="match status" value="1"/>
</dbReference>
<evidence type="ECO:0000259" key="1">
    <source>
        <dbReference type="Pfam" id="PF00144"/>
    </source>
</evidence>
<dbReference type="InterPro" id="IPR050789">
    <property type="entry name" value="Diverse_Enzym_Activities"/>
</dbReference>
<feature type="domain" description="Beta-lactamase-related" evidence="1">
    <location>
        <begin position="57"/>
        <end position="307"/>
    </location>
</feature>
<comment type="caution">
    <text evidence="2">The sequence shown here is derived from an EMBL/GenBank/DDBJ whole genome shotgun (WGS) entry which is preliminary data.</text>
</comment>
<dbReference type="EMBL" id="MTHB01000278">
    <property type="protein sequence ID" value="OXC72412.1"/>
    <property type="molecule type" value="Genomic_DNA"/>
</dbReference>